<dbReference type="GO" id="GO:0005737">
    <property type="term" value="C:cytoplasm"/>
    <property type="evidence" value="ECO:0007669"/>
    <property type="project" value="TreeGrafter"/>
</dbReference>
<proteinExistence type="inferred from homology"/>
<keyword evidence="10" id="KW-1185">Reference proteome</keyword>
<gene>
    <name evidence="9" type="ORF">V0R53_00815</name>
</gene>
<comment type="similarity">
    <text evidence="3">Belongs to the peptidase M50B family.</text>
</comment>
<dbReference type="GO" id="GO:0031293">
    <property type="term" value="P:membrane protein intracellular domain proteolysis"/>
    <property type="evidence" value="ECO:0007669"/>
    <property type="project" value="TreeGrafter"/>
</dbReference>
<keyword evidence="6 7" id="KW-0472">Membrane</keyword>
<feature type="transmembrane region" description="Helical" evidence="7">
    <location>
        <begin position="203"/>
        <end position="227"/>
    </location>
</feature>
<evidence type="ECO:0000256" key="1">
    <source>
        <dbReference type="ARBA" id="ARBA00001947"/>
    </source>
</evidence>
<dbReference type="InterPro" id="IPR001193">
    <property type="entry name" value="MBTPS2"/>
</dbReference>
<evidence type="ECO:0000256" key="2">
    <source>
        <dbReference type="ARBA" id="ARBA00004127"/>
    </source>
</evidence>
<dbReference type="InterPro" id="IPR008915">
    <property type="entry name" value="Peptidase_M50"/>
</dbReference>
<dbReference type="EMBL" id="JAZDQP010000001">
    <property type="protein sequence ID" value="MEE1864926.1"/>
    <property type="molecule type" value="Genomic_DNA"/>
</dbReference>
<dbReference type="Proteomes" id="UP001307839">
    <property type="component" value="Unassembled WGS sequence"/>
</dbReference>
<dbReference type="GO" id="GO:0016020">
    <property type="term" value="C:membrane"/>
    <property type="evidence" value="ECO:0007669"/>
    <property type="project" value="InterPro"/>
</dbReference>
<comment type="cofactor">
    <cofactor evidence="1">
        <name>Zn(2+)</name>
        <dbReference type="ChEBI" id="CHEBI:29105"/>
    </cofactor>
</comment>
<organism evidence="9 10">
    <name type="scientific">Pseudomonas auratipiscis</name>
    <dbReference type="NCBI Taxonomy" id="3115853"/>
    <lineage>
        <taxon>Bacteria</taxon>
        <taxon>Pseudomonadati</taxon>
        <taxon>Pseudomonadota</taxon>
        <taxon>Gammaproteobacteria</taxon>
        <taxon>Pseudomonadales</taxon>
        <taxon>Pseudomonadaceae</taxon>
        <taxon>Pseudomonas</taxon>
    </lineage>
</organism>
<accession>A0AB35WKW2</accession>
<dbReference type="GO" id="GO:0004222">
    <property type="term" value="F:metalloendopeptidase activity"/>
    <property type="evidence" value="ECO:0007669"/>
    <property type="project" value="InterPro"/>
</dbReference>
<sequence length="700" mass="78719">MIGVDPAQLPSQPLREDLRLLETAPDSSGEPAWVIQDTVVNRFYRIGWLEFECLLRWDRTPNDICQAIHAETPLRPDVEQIVEFRQFLEHHQLVRPGREALARLVARSKDNAWLSWSWWLHHYLFFRIPLLRPQHHLQWLAEKLDWLFKPLTAVLIVLLGLTGVLLVLQQWDTFTSAVVESFSASGLVSFAIALALAKTLHELGHALVATRLGLRVGHMGIAFVVMWPMLYTDTGESWKLRSSRQRLAIASAGILTELALAGLATLGWALSDPGPLRNALLYLATTSWVLSLALNASPFMRFDGYFILSDLLDFPNLHERSSALARVTLRRVLLGLNEEWPEHFHPAKRRALVTFAIVTWVYRLVLFLGIAVAVYLLFFKLLGIFLFAVELAWFIVMPVWRELKYWWKHREGVNTGHRRAWWAIGALIVLLLAVPWRSQVQALGVARAEHQLRVFAPYPARLQALHRAGHVAAGTALVTLEEPDIASRLSTSEASVKSYQARLGGLIADPSGADQAIATRQRLDVQFEEARAARSEIARLTLQAPFEGQWLDLDPNWQTGQWVSSREPIGILVDPRHWQVDAYVDQDEVQRLVAGGAVRFYPEGQPTPITGSVLAIGSTRVSQLHHEMLASRFGGPLTVASRGKELLPTPPLFHVLIKLDGAPTTLRETRGRLQIAGERRSLLGQGFIHVAAVLLRESGF</sequence>
<keyword evidence="5 7" id="KW-1133">Transmembrane helix</keyword>
<name>A0AB35WKW2_9PSED</name>
<evidence type="ECO:0000256" key="7">
    <source>
        <dbReference type="SAM" id="Phobius"/>
    </source>
</evidence>
<feature type="transmembrane region" description="Helical" evidence="7">
    <location>
        <begin position="352"/>
        <end position="375"/>
    </location>
</feature>
<reference evidence="9 10" key="1">
    <citation type="submission" date="2024-01" db="EMBL/GenBank/DDBJ databases">
        <title>Unpublished Manusciprt.</title>
        <authorList>
            <person name="Duman M."/>
            <person name="Valdes E.G."/>
            <person name="Ajmi N."/>
            <person name="Altun S."/>
            <person name="Saticioglu I.B."/>
        </authorList>
    </citation>
    <scope>NUCLEOTIDE SEQUENCE [LARGE SCALE GENOMIC DNA]</scope>
    <source>
        <strain evidence="9 10">120P</strain>
    </source>
</reference>
<evidence type="ECO:0000313" key="9">
    <source>
        <dbReference type="EMBL" id="MEE1864926.1"/>
    </source>
</evidence>
<keyword evidence="4 7" id="KW-0812">Transmembrane</keyword>
<dbReference type="PANTHER" id="PTHR13325:SF3">
    <property type="entry name" value="MEMBRANE-BOUND TRANSCRIPTION FACTOR SITE-2 PROTEASE"/>
    <property type="match status" value="1"/>
</dbReference>
<feature type="transmembrane region" description="Helical" evidence="7">
    <location>
        <begin position="381"/>
        <end position="400"/>
    </location>
</feature>
<feature type="transmembrane region" description="Helical" evidence="7">
    <location>
        <begin position="420"/>
        <end position="436"/>
    </location>
</feature>
<dbReference type="GO" id="GO:0012505">
    <property type="term" value="C:endomembrane system"/>
    <property type="evidence" value="ECO:0007669"/>
    <property type="project" value="UniProtKB-SubCell"/>
</dbReference>
<dbReference type="AlphaFoldDB" id="A0AB35WKW2"/>
<evidence type="ECO:0000313" key="10">
    <source>
        <dbReference type="Proteomes" id="UP001307839"/>
    </source>
</evidence>
<feature type="domain" description="Peptidase M50" evidence="8">
    <location>
        <begin position="190"/>
        <end position="286"/>
    </location>
</feature>
<feature type="transmembrane region" description="Helical" evidence="7">
    <location>
        <begin position="150"/>
        <end position="168"/>
    </location>
</feature>
<protein>
    <submittedName>
        <fullName evidence="9">HlyD family efflux transporter periplasmic adaptor subunit</fullName>
    </submittedName>
</protein>
<feature type="transmembrane region" description="Helical" evidence="7">
    <location>
        <begin position="177"/>
        <end position="197"/>
    </location>
</feature>
<evidence type="ECO:0000259" key="8">
    <source>
        <dbReference type="Pfam" id="PF02163"/>
    </source>
</evidence>
<dbReference type="Pfam" id="PF02163">
    <property type="entry name" value="Peptidase_M50"/>
    <property type="match status" value="1"/>
</dbReference>
<evidence type="ECO:0000256" key="3">
    <source>
        <dbReference type="ARBA" id="ARBA00007931"/>
    </source>
</evidence>
<evidence type="ECO:0000256" key="4">
    <source>
        <dbReference type="ARBA" id="ARBA00022692"/>
    </source>
</evidence>
<evidence type="ECO:0000256" key="5">
    <source>
        <dbReference type="ARBA" id="ARBA00022989"/>
    </source>
</evidence>
<feature type="transmembrane region" description="Helical" evidence="7">
    <location>
        <begin position="247"/>
        <end position="270"/>
    </location>
</feature>
<dbReference type="PANTHER" id="PTHR13325">
    <property type="entry name" value="PROTEASE M50 MEMBRANE-BOUND TRANSCRIPTION FACTOR SITE 2 PROTEASE"/>
    <property type="match status" value="1"/>
</dbReference>
<feature type="transmembrane region" description="Helical" evidence="7">
    <location>
        <begin position="276"/>
        <end position="294"/>
    </location>
</feature>
<comment type="caution">
    <text evidence="9">The sequence shown here is derived from an EMBL/GenBank/DDBJ whole genome shotgun (WGS) entry which is preliminary data.</text>
</comment>
<evidence type="ECO:0000256" key="6">
    <source>
        <dbReference type="ARBA" id="ARBA00023136"/>
    </source>
</evidence>
<comment type="subcellular location">
    <subcellularLocation>
        <location evidence="2">Endomembrane system</location>
        <topology evidence="2">Multi-pass membrane protein</topology>
    </subcellularLocation>
</comment>